<gene>
    <name evidence="3" type="ORF">CTAYLR_002172</name>
</gene>
<reference evidence="3" key="1">
    <citation type="submission" date="2023-01" db="EMBL/GenBank/DDBJ databases">
        <title>Metagenome sequencing of chrysophaentin producing Chrysophaeum taylorii.</title>
        <authorList>
            <person name="Davison J."/>
            <person name="Bewley C."/>
        </authorList>
    </citation>
    <scope>NUCLEOTIDE SEQUENCE</scope>
    <source>
        <strain evidence="3">NIES-1699</strain>
    </source>
</reference>
<dbReference type="InterPro" id="IPR038765">
    <property type="entry name" value="Papain-like_cys_pep_sf"/>
</dbReference>
<organism evidence="3 4">
    <name type="scientific">Chrysophaeum taylorii</name>
    <dbReference type="NCBI Taxonomy" id="2483200"/>
    <lineage>
        <taxon>Eukaryota</taxon>
        <taxon>Sar</taxon>
        <taxon>Stramenopiles</taxon>
        <taxon>Ochrophyta</taxon>
        <taxon>Pelagophyceae</taxon>
        <taxon>Pelagomonadales</taxon>
        <taxon>Pelagomonadaceae</taxon>
        <taxon>Chrysophaeum</taxon>
    </lineage>
</organism>
<dbReference type="PROSITE" id="PS50802">
    <property type="entry name" value="OTU"/>
    <property type="match status" value="1"/>
</dbReference>
<feature type="domain" description="OTU" evidence="2">
    <location>
        <begin position="188"/>
        <end position="328"/>
    </location>
</feature>
<dbReference type="Proteomes" id="UP001230188">
    <property type="component" value="Unassembled WGS sequence"/>
</dbReference>
<feature type="coiled-coil region" evidence="1">
    <location>
        <begin position="38"/>
        <end position="92"/>
    </location>
</feature>
<dbReference type="EMBL" id="JAQMWT010000028">
    <property type="protein sequence ID" value="KAJ8613500.1"/>
    <property type="molecule type" value="Genomic_DNA"/>
</dbReference>
<evidence type="ECO:0000313" key="4">
    <source>
        <dbReference type="Proteomes" id="UP001230188"/>
    </source>
</evidence>
<dbReference type="Pfam" id="PF02338">
    <property type="entry name" value="OTU"/>
    <property type="match status" value="1"/>
</dbReference>
<evidence type="ECO:0000259" key="2">
    <source>
        <dbReference type="PROSITE" id="PS50802"/>
    </source>
</evidence>
<keyword evidence="4" id="KW-1185">Reference proteome</keyword>
<accession>A0AAD7UNW8</accession>
<proteinExistence type="predicted"/>
<sequence length="328" mass="36894">MQEEDAAEKEKSLNELNAALAESLAYEESKEDFATMRRVRLEDAEERRKEELTKLNELTLEKFKNALANSAAADLQDLLEALTREYAQEAKAIASRGPRGVLGPADAPLCRNCKEFHGLAEWRGLCSRCQVLALQPATPVSCAPLPLGVFKAFGRVFRRRRKLPAPPSLEAKVSGRRLLESRLTTHNKRGYDIKGDGACQFRAVSHQLFDDERHHKIVRVRAIDQLAKTRPSVHDCEVYISKPHSTSVSVKTVGEDFDAYLGAMKLDTCWGDALTLQACADVFRVRILLVTTYDSNFELVIEPEAEPALREIWIGFHSEMHYISVMPQ</sequence>
<dbReference type="InterPro" id="IPR050704">
    <property type="entry name" value="Peptidase_C85-like"/>
</dbReference>
<evidence type="ECO:0000313" key="3">
    <source>
        <dbReference type="EMBL" id="KAJ8613500.1"/>
    </source>
</evidence>
<dbReference type="InterPro" id="IPR003323">
    <property type="entry name" value="OTU_dom"/>
</dbReference>
<protein>
    <recommendedName>
        <fullName evidence="2">OTU domain-containing protein</fullName>
    </recommendedName>
</protein>
<name>A0AAD7UNW8_9STRA</name>
<evidence type="ECO:0000256" key="1">
    <source>
        <dbReference type="SAM" id="Coils"/>
    </source>
</evidence>
<comment type="caution">
    <text evidence="3">The sequence shown here is derived from an EMBL/GenBank/DDBJ whole genome shotgun (WGS) entry which is preliminary data.</text>
</comment>
<dbReference type="PANTHER" id="PTHR12419:SF11">
    <property type="entry name" value="OTU DOMAIN-CONTAINING PROTEIN DDB_G0284757"/>
    <property type="match status" value="1"/>
</dbReference>
<dbReference type="Gene3D" id="3.90.70.80">
    <property type="match status" value="1"/>
</dbReference>
<keyword evidence="1" id="KW-0175">Coiled coil</keyword>
<dbReference type="PANTHER" id="PTHR12419">
    <property type="entry name" value="OTU DOMAIN CONTAINING PROTEIN"/>
    <property type="match status" value="1"/>
</dbReference>
<dbReference type="GO" id="GO:0016579">
    <property type="term" value="P:protein deubiquitination"/>
    <property type="evidence" value="ECO:0007669"/>
    <property type="project" value="TreeGrafter"/>
</dbReference>
<dbReference type="SUPFAM" id="SSF54001">
    <property type="entry name" value="Cysteine proteinases"/>
    <property type="match status" value="1"/>
</dbReference>
<dbReference type="GO" id="GO:0004843">
    <property type="term" value="F:cysteine-type deubiquitinase activity"/>
    <property type="evidence" value="ECO:0007669"/>
    <property type="project" value="TreeGrafter"/>
</dbReference>
<dbReference type="AlphaFoldDB" id="A0AAD7UNW8"/>